<comment type="subcellular location">
    <subcellularLocation>
        <location evidence="7">Membrane</location>
        <topology evidence="7">Multi-pass membrane protein</topology>
    </subcellularLocation>
</comment>
<keyword evidence="9" id="KW-0472">Membrane</keyword>
<dbReference type="InterPro" id="IPR016449">
    <property type="entry name" value="K_chnl_inward-rec_Kir"/>
</dbReference>
<evidence type="ECO:0000256" key="4">
    <source>
        <dbReference type="ARBA" id="ARBA00022958"/>
    </source>
</evidence>
<organism evidence="10 11">
    <name type="scientific">Triparma verrucosa</name>
    <dbReference type="NCBI Taxonomy" id="1606542"/>
    <lineage>
        <taxon>Eukaryota</taxon>
        <taxon>Sar</taxon>
        <taxon>Stramenopiles</taxon>
        <taxon>Ochrophyta</taxon>
        <taxon>Bolidophyceae</taxon>
        <taxon>Parmales</taxon>
        <taxon>Triparmaceae</taxon>
        <taxon>Triparma</taxon>
    </lineage>
</organism>
<keyword evidence="4 7" id="KW-0630">Potassium</keyword>
<keyword evidence="1 7" id="KW-0813">Transport</keyword>
<evidence type="ECO:0000256" key="3">
    <source>
        <dbReference type="ARBA" id="ARBA00022882"/>
    </source>
</evidence>
<feature type="transmembrane region" description="Helical" evidence="9">
    <location>
        <begin position="126"/>
        <end position="145"/>
    </location>
</feature>
<feature type="transmembrane region" description="Helical" evidence="9">
    <location>
        <begin position="69"/>
        <end position="90"/>
    </location>
</feature>
<dbReference type="Gene3D" id="2.60.40.1400">
    <property type="entry name" value="G protein-activated inward rectifier potassium channel 1"/>
    <property type="match status" value="1"/>
</dbReference>
<keyword evidence="11" id="KW-1185">Reference proteome</keyword>
<keyword evidence="6 7" id="KW-0407">Ion channel</keyword>
<comment type="caution">
    <text evidence="10">The sequence shown here is derived from an EMBL/GenBank/DDBJ whole genome shotgun (WGS) entry which is preliminary data.</text>
</comment>
<proteinExistence type="inferred from homology"/>
<dbReference type="PANTHER" id="PTHR11767">
    <property type="entry name" value="INWARD RECTIFIER POTASSIUM CHANNEL"/>
    <property type="match status" value="1"/>
</dbReference>
<keyword evidence="5 7" id="KW-0406">Ion transport</keyword>
<evidence type="ECO:0000313" key="11">
    <source>
        <dbReference type="Proteomes" id="UP001165160"/>
    </source>
</evidence>
<dbReference type="Proteomes" id="UP001165160">
    <property type="component" value="Unassembled WGS sequence"/>
</dbReference>
<dbReference type="SUPFAM" id="SSF81296">
    <property type="entry name" value="E set domains"/>
    <property type="match status" value="1"/>
</dbReference>
<evidence type="ECO:0000256" key="9">
    <source>
        <dbReference type="SAM" id="Phobius"/>
    </source>
</evidence>
<dbReference type="InterPro" id="IPR014756">
    <property type="entry name" value="Ig_E-set"/>
</dbReference>
<protein>
    <submittedName>
        <fullName evidence="10">Uncharacterized protein</fullName>
    </submittedName>
</protein>
<dbReference type="GO" id="GO:0005886">
    <property type="term" value="C:plasma membrane"/>
    <property type="evidence" value="ECO:0007669"/>
    <property type="project" value="TreeGrafter"/>
</dbReference>
<keyword evidence="2 7" id="KW-0633">Potassium transport</keyword>
<dbReference type="AlphaFoldDB" id="A0A9W7FKH0"/>
<keyword evidence="7 9" id="KW-0812">Transmembrane</keyword>
<evidence type="ECO:0000256" key="5">
    <source>
        <dbReference type="ARBA" id="ARBA00023065"/>
    </source>
</evidence>
<dbReference type="InterPro" id="IPR013518">
    <property type="entry name" value="K_chnl_inward-rec_Kir_cyto"/>
</dbReference>
<reference evidence="11" key="1">
    <citation type="journal article" date="2023" name="Commun. Biol.">
        <title>Genome analysis of Parmales, the sister group of diatoms, reveals the evolutionary specialization of diatoms from phago-mixotrophs to photoautotrophs.</title>
        <authorList>
            <person name="Ban H."/>
            <person name="Sato S."/>
            <person name="Yoshikawa S."/>
            <person name="Yamada K."/>
            <person name="Nakamura Y."/>
            <person name="Ichinomiya M."/>
            <person name="Sato N."/>
            <person name="Blanc-Mathieu R."/>
            <person name="Endo H."/>
            <person name="Kuwata A."/>
            <person name="Ogata H."/>
        </authorList>
    </citation>
    <scope>NUCLEOTIDE SEQUENCE [LARGE SCALE GENOMIC DNA]</scope>
    <source>
        <strain evidence="11">NIES 3699</strain>
    </source>
</reference>
<gene>
    <name evidence="10" type="ORF">TrVE_jg1119</name>
</gene>
<evidence type="ECO:0000256" key="7">
    <source>
        <dbReference type="RuleBase" id="RU003822"/>
    </source>
</evidence>
<evidence type="ECO:0000256" key="1">
    <source>
        <dbReference type="ARBA" id="ARBA00022448"/>
    </source>
</evidence>
<evidence type="ECO:0000256" key="2">
    <source>
        <dbReference type="ARBA" id="ARBA00022538"/>
    </source>
</evidence>
<feature type="region of interest" description="Disordered" evidence="8">
    <location>
        <begin position="322"/>
        <end position="341"/>
    </location>
</feature>
<name>A0A9W7FKH0_9STRA</name>
<evidence type="ECO:0000256" key="6">
    <source>
        <dbReference type="ARBA" id="ARBA00023303"/>
    </source>
</evidence>
<feature type="region of interest" description="Disordered" evidence="8">
    <location>
        <begin position="1"/>
        <end position="22"/>
    </location>
</feature>
<accession>A0A9W7FKH0</accession>
<dbReference type="GO" id="GO:1990573">
    <property type="term" value="P:potassium ion import across plasma membrane"/>
    <property type="evidence" value="ECO:0007669"/>
    <property type="project" value="TreeGrafter"/>
</dbReference>
<dbReference type="GO" id="GO:0034702">
    <property type="term" value="C:monoatomic ion channel complex"/>
    <property type="evidence" value="ECO:0007669"/>
    <property type="project" value="UniProtKB-KW"/>
</dbReference>
<comment type="similarity">
    <text evidence="7">Belongs to the inward rectifier-type potassium channel (TC 1.A.2.1) family.</text>
</comment>
<dbReference type="GO" id="GO:0034765">
    <property type="term" value="P:regulation of monoatomic ion transmembrane transport"/>
    <property type="evidence" value="ECO:0007669"/>
    <property type="project" value="TreeGrafter"/>
</dbReference>
<keyword evidence="9" id="KW-1133">Transmembrane helix</keyword>
<dbReference type="GO" id="GO:0005242">
    <property type="term" value="F:inward rectifier potassium channel activity"/>
    <property type="evidence" value="ECO:0007669"/>
    <property type="project" value="InterPro"/>
</dbReference>
<evidence type="ECO:0000256" key="8">
    <source>
        <dbReference type="SAM" id="MobiDB-lite"/>
    </source>
</evidence>
<sequence>MSTLHPEVATTPKSSHRRGSKDAEQLDAKFADAKKIQKRRHAVVSQSFAEMMRARGLKDLLVTSSWKWLGFYLLCYYGLGGLVAGICLSLAGEKGAGLWDCWYRGTFLLLVQVEFDPVYAGEKLCAVLFSIVGAVCSLLMFGIIYEKFAEKKDAFAFSDRICLRRLPPDLGGHTMVTIRYANLKGHSINGVDTRLCIIKRFTDEAGEGIIRTMTMSWDGDGMVGLPPAFFITHTIDSNSPLYDSSKPPWNCNFSGIIRIFISVQGLDHESQEHVTGSADWGTAMVVPDFKFCEAYKSVSAANGTVFDVNLFNDIERIKEKATFSKDEKEQAKREDFGLPKG</sequence>
<keyword evidence="3 7" id="KW-0851">Voltage-gated channel</keyword>
<dbReference type="EMBL" id="BRXX01000493">
    <property type="protein sequence ID" value="GMI14212.1"/>
    <property type="molecule type" value="Genomic_DNA"/>
</dbReference>
<evidence type="ECO:0000313" key="10">
    <source>
        <dbReference type="EMBL" id="GMI14212.1"/>
    </source>
</evidence>